<dbReference type="InterPro" id="IPR003599">
    <property type="entry name" value="Ig_sub"/>
</dbReference>
<keyword evidence="1" id="KW-0472">Membrane</keyword>
<reference evidence="4" key="1">
    <citation type="submission" date="2025-08" db="UniProtKB">
        <authorList>
            <consortium name="RefSeq"/>
        </authorList>
    </citation>
    <scope>IDENTIFICATION</scope>
    <source>
        <tissue evidence="4">Whole body</tissue>
    </source>
</reference>
<dbReference type="InterPro" id="IPR003598">
    <property type="entry name" value="Ig_sub2"/>
</dbReference>
<keyword evidence="1" id="KW-1133">Transmembrane helix</keyword>
<keyword evidence="3" id="KW-1185">Reference proteome</keyword>
<organism evidence="3 4">
    <name type="scientific">Sipha flava</name>
    <name type="common">yellow sugarcane aphid</name>
    <dbReference type="NCBI Taxonomy" id="143950"/>
    <lineage>
        <taxon>Eukaryota</taxon>
        <taxon>Metazoa</taxon>
        <taxon>Ecdysozoa</taxon>
        <taxon>Arthropoda</taxon>
        <taxon>Hexapoda</taxon>
        <taxon>Insecta</taxon>
        <taxon>Pterygota</taxon>
        <taxon>Neoptera</taxon>
        <taxon>Paraneoptera</taxon>
        <taxon>Hemiptera</taxon>
        <taxon>Sternorrhyncha</taxon>
        <taxon>Aphidomorpha</taxon>
        <taxon>Aphidoidea</taxon>
        <taxon>Aphididae</taxon>
        <taxon>Sipha</taxon>
    </lineage>
</organism>
<dbReference type="PROSITE" id="PS50835">
    <property type="entry name" value="IG_LIKE"/>
    <property type="match status" value="2"/>
</dbReference>
<dbReference type="Pfam" id="PF07686">
    <property type="entry name" value="V-set"/>
    <property type="match status" value="1"/>
</dbReference>
<dbReference type="SMART" id="SM00408">
    <property type="entry name" value="IGc2"/>
    <property type="match status" value="2"/>
</dbReference>
<evidence type="ECO:0000256" key="1">
    <source>
        <dbReference type="SAM" id="Phobius"/>
    </source>
</evidence>
<dbReference type="GO" id="GO:0032589">
    <property type="term" value="C:neuron projection membrane"/>
    <property type="evidence" value="ECO:0007669"/>
    <property type="project" value="TreeGrafter"/>
</dbReference>
<feature type="domain" description="Ig-like" evidence="2">
    <location>
        <begin position="175"/>
        <end position="273"/>
    </location>
</feature>
<protein>
    <submittedName>
        <fullName evidence="4">Myotilin-like isoform X1</fullName>
    </submittedName>
</protein>
<dbReference type="GO" id="GO:0050808">
    <property type="term" value="P:synapse organization"/>
    <property type="evidence" value="ECO:0007669"/>
    <property type="project" value="TreeGrafter"/>
</dbReference>
<feature type="transmembrane region" description="Helical" evidence="1">
    <location>
        <begin position="12"/>
        <end position="32"/>
    </location>
</feature>
<dbReference type="PANTHER" id="PTHR23279">
    <property type="entry name" value="DEFECTIVE PROBOSCIS EXTENSION RESPONSE DPR -RELATED"/>
    <property type="match status" value="1"/>
</dbReference>
<keyword evidence="1" id="KW-0812">Transmembrane</keyword>
<dbReference type="SMART" id="SM00409">
    <property type="entry name" value="IG"/>
    <property type="match status" value="2"/>
</dbReference>
<gene>
    <name evidence="4" type="primary">LOC112686396</name>
</gene>
<name>A0A8B8FVP7_9HEMI</name>
<dbReference type="AlphaFoldDB" id="A0A8B8FVP7"/>
<accession>A0A8B8FVP7</accession>
<dbReference type="RefSeq" id="XP_025414425.1">
    <property type="nucleotide sequence ID" value="XM_025558640.1"/>
</dbReference>
<dbReference type="InterPro" id="IPR007110">
    <property type="entry name" value="Ig-like_dom"/>
</dbReference>
<dbReference type="PANTHER" id="PTHR23279:SF12">
    <property type="entry name" value="DEFECTIVE PROBOSCIS EXTENSION RESPONSE 14, ISOFORM A-RELATED"/>
    <property type="match status" value="1"/>
</dbReference>
<dbReference type="SUPFAM" id="SSF48726">
    <property type="entry name" value="Immunoglobulin"/>
    <property type="match status" value="2"/>
</dbReference>
<dbReference type="InterPro" id="IPR037448">
    <property type="entry name" value="Zig-8"/>
</dbReference>
<dbReference type="InterPro" id="IPR013106">
    <property type="entry name" value="Ig_V-set"/>
</dbReference>
<sequence length="313" mass="35324">MYNTWKTLNDCGPLAVMELVPLLAVILLYAVVVNKATFENDGNLEALLNHVLWEPTTSSTPTTEEEKVVPFFDETAPYVNLTVQIGANVDLHCKVNHLNEKTVSWVRRAGEKMQLLSFGHHVYSTDQRYELLFKDPNDWQLRISYLNERDAGHYECQVSTHPPITFSVYLTIIVPQLEITDERGVQVKDKFYYVGSTIELKCYITKVPQPSQFIVWRHESTSLNYDTSRGGISVKTDILSNGAKSRLFVANAQTSDSGKYTCSLTDIASTSVTVHVLNGETPAAMQHGGSNRCGRLHSLWVMITFAWILFRLS</sequence>
<evidence type="ECO:0000313" key="3">
    <source>
        <dbReference type="Proteomes" id="UP000694846"/>
    </source>
</evidence>
<dbReference type="InterPro" id="IPR036179">
    <property type="entry name" value="Ig-like_dom_sf"/>
</dbReference>
<evidence type="ECO:0000313" key="4">
    <source>
        <dbReference type="RefSeq" id="XP_025414425.1"/>
    </source>
</evidence>
<dbReference type="GeneID" id="112686396"/>
<feature type="domain" description="Ig-like" evidence="2">
    <location>
        <begin position="70"/>
        <end position="167"/>
    </location>
</feature>
<dbReference type="InterPro" id="IPR013783">
    <property type="entry name" value="Ig-like_fold"/>
</dbReference>
<dbReference type="Proteomes" id="UP000694846">
    <property type="component" value="Unplaced"/>
</dbReference>
<dbReference type="Pfam" id="PF07679">
    <property type="entry name" value="I-set"/>
    <property type="match status" value="1"/>
</dbReference>
<proteinExistence type="predicted"/>
<dbReference type="InterPro" id="IPR013098">
    <property type="entry name" value="Ig_I-set"/>
</dbReference>
<dbReference type="OrthoDB" id="6354602at2759"/>
<evidence type="ECO:0000259" key="2">
    <source>
        <dbReference type="PROSITE" id="PS50835"/>
    </source>
</evidence>
<dbReference type="Gene3D" id="2.60.40.10">
    <property type="entry name" value="Immunoglobulins"/>
    <property type="match status" value="2"/>
</dbReference>